<dbReference type="InterPro" id="IPR036236">
    <property type="entry name" value="Znf_C2H2_sf"/>
</dbReference>
<dbReference type="GO" id="GO:0030619">
    <property type="term" value="F:U1 snRNA binding"/>
    <property type="evidence" value="ECO:0007669"/>
    <property type="project" value="UniProtKB-UniRule"/>
</dbReference>
<keyword evidence="2 8" id="KW-0479">Metal-binding</keyword>
<feature type="compositionally biased region" description="Pro residues" evidence="9">
    <location>
        <begin position="129"/>
        <end position="148"/>
    </location>
</feature>
<dbReference type="GO" id="GO:0071004">
    <property type="term" value="C:U2-type prespliceosome"/>
    <property type="evidence" value="ECO:0007669"/>
    <property type="project" value="UniProtKB-UniRule"/>
</dbReference>
<feature type="compositionally biased region" description="Gly residues" evidence="9">
    <location>
        <begin position="189"/>
        <end position="198"/>
    </location>
</feature>
<dbReference type="GO" id="GO:0000395">
    <property type="term" value="P:mRNA 5'-splice site recognition"/>
    <property type="evidence" value="ECO:0007669"/>
    <property type="project" value="UniProtKB-UniRule"/>
</dbReference>
<dbReference type="Proteomes" id="UP000245942">
    <property type="component" value="Unassembled WGS sequence"/>
</dbReference>
<dbReference type="PANTHER" id="PTHR31148">
    <property type="entry name" value="U1 SMALL NUCLEAR RIBONUCLEOPROTEIN C"/>
    <property type="match status" value="1"/>
</dbReference>
<dbReference type="PANTHER" id="PTHR31148:SF1">
    <property type="entry name" value="U1 SMALL NUCLEAR RIBONUCLEOPROTEIN C"/>
    <property type="match status" value="1"/>
</dbReference>
<dbReference type="InterPro" id="IPR000690">
    <property type="entry name" value="Matrin/U1-C_Znf_C2H2"/>
</dbReference>
<keyword evidence="4 8" id="KW-0862">Zinc</keyword>
<dbReference type="InterPro" id="IPR017340">
    <property type="entry name" value="U1_snRNP-C"/>
</dbReference>
<dbReference type="Pfam" id="PF06220">
    <property type="entry name" value="zf-U1"/>
    <property type="match status" value="1"/>
</dbReference>
<dbReference type="GO" id="GO:0000387">
    <property type="term" value="P:spliceosomal snRNP assembly"/>
    <property type="evidence" value="ECO:0007669"/>
    <property type="project" value="UniProtKB-UniRule"/>
</dbReference>
<keyword evidence="5 8" id="KW-0694">RNA-binding</keyword>
<dbReference type="GO" id="GO:0030627">
    <property type="term" value="F:pre-mRNA 5'-splice site binding"/>
    <property type="evidence" value="ECO:0007669"/>
    <property type="project" value="InterPro"/>
</dbReference>
<feature type="domain" description="Matrin-type" evidence="10">
    <location>
        <begin position="4"/>
        <end position="36"/>
    </location>
</feature>
<dbReference type="InterPro" id="IPR013085">
    <property type="entry name" value="U1-CZ_Znf_C2H2"/>
</dbReference>
<dbReference type="AlphaFoldDB" id="A0A316U1S6"/>
<evidence type="ECO:0000256" key="2">
    <source>
        <dbReference type="ARBA" id="ARBA00022723"/>
    </source>
</evidence>
<evidence type="ECO:0000256" key="8">
    <source>
        <dbReference type="HAMAP-Rule" id="MF_03153"/>
    </source>
</evidence>
<dbReference type="GO" id="GO:0000243">
    <property type="term" value="C:commitment complex"/>
    <property type="evidence" value="ECO:0007669"/>
    <property type="project" value="UniProtKB-UniRule"/>
</dbReference>
<feature type="compositionally biased region" description="Pro residues" evidence="9">
    <location>
        <begin position="199"/>
        <end position="209"/>
    </location>
</feature>
<dbReference type="EMBL" id="KZ819332">
    <property type="protein sequence ID" value="PWN19319.1"/>
    <property type="molecule type" value="Genomic_DNA"/>
</dbReference>
<dbReference type="GeneID" id="37014785"/>
<keyword evidence="12" id="KW-1185">Reference proteome</keyword>
<comment type="function">
    <text evidence="8">Component of the spliceosomal U1 snRNP, which is essential for recognition of the pre-mRNA 5' splice-site and the subsequent assembly of the spliceosome. U1-C is directly involved in initial 5' splice-site recognition for both constitutive and regulated alternative splicing. The interaction with the 5' splice-site seems to precede base-pairing between the pre-mRNA and the U1 snRNA. Stimulates commitment or early (E) complex formation by stabilizing the base pairing of the 5' end of the U1 snRNA and the 5' splice-site region.</text>
</comment>
<dbReference type="SMART" id="SM00451">
    <property type="entry name" value="ZnF_U1"/>
    <property type="match status" value="1"/>
</dbReference>
<dbReference type="OrthoDB" id="76567at2759"/>
<accession>A0A316U1S6</accession>
<organism evidence="11 12">
    <name type="scientific">Pseudomicrostroma glucosiphilum</name>
    <dbReference type="NCBI Taxonomy" id="1684307"/>
    <lineage>
        <taxon>Eukaryota</taxon>
        <taxon>Fungi</taxon>
        <taxon>Dikarya</taxon>
        <taxon>Basidiomycota</taxon>
        <taxon>Ustilaginomycotina</taxon>
        <taxon>Exobasidiomycetes</taxon>
        <taxon>Microstromatales</taxon>
        <taxon>Microstromatales incertae sedis</taxon>
        <taxon>Pseudomicrostroma</taxon>
    </lineage>
</organism>
<evidence type="ECO:0000256" key="6">
    <source>
        <dbReference type="ARBA" id="ARBA00023242"/>
    </source>
</evidence>
<dbReference type="SUPFAM" id="SSF57667">
    <property type="entry name" value="beta-beta-alpha zinc fingers"/>
    <property type="match status" value="1"/>
</dbReference>
<dbReference type="GO" id="GO:0005685">
    <property type="term" value="C:U1 snRNP"/>
    <property type="evidence" value="ECO:0007669"/>
    <property type="project" value="UniProtKB-UniRule"/>
</dbReference>
<evidence type="ECO:0000256" key="9">
    <source>
        <dbReference type="SAM" id="MobiDB-lite"/>
    </source>
</evidence>
<keyword evidence="6 8" id="KW-0539">Nucleus</keyword>
<evidence type="ECO:0000313" key="12">
    <source>
        <dbReference type="Proteomes" id="UP000245942"/>
    </source>
</evidence>
<dbReference type="HAMAP" id="MF_03153">
    <property type="entry name" value="U1_C"/>
    <property type="match status" value="1"/>
</dbReference>
<feature type="compositionally biased region" description="Pro residues" evidence="9">
    <location>
        <begin position="174"/>
        <end position="188"/>
    </location>
</feature>
<protein>
    <recommendedName>
        <fullName evidence="8">U1 small nuclear ribonucleoprotein C</fullName>
        <shortName evidence="8">U1 snRNP C</shortName>
        <shortName evidence="8">U1-C</shortName>
        <shortName evidence="8">U1C</shortName>
    </recommendedName>
</protein>
<gene>
    <name evidence="11" type="ORF">BCV69DRAFT_284466</name>
</gene>
<evidence type="ECO:0000313" key="11">
    <source>
        <dbReference type="EMBL" id="PWN19319.1"/>
    </source>
</evidence>
<dbReference type="GO" id="GO:0008270">
    <property type="term" value="F:zinc ion binding"/>
    <property type="evidence" value="ECO:0007669"/>
    <property type="project" value="UniProtKB-UniRule"/>
</dbReference>
<proteinExistence type="inferred from homology"/>
<sequence>MGKHYCDYCDVYLTHDSVSVRKAHNSGRNHLQNVRDYYQSLDPAQVNAIVEEVDAIYQERGIEKPAIAAGPGGGFGGGGYGGGGGGYGGGFGGRGGFGGPRPPFNQGFRPPPPHLQQHQQNPGSGYGSGPPPGAYGQPPPNYRQPPPGAGGQFSRPPPPLGMRPPQGVGGYPMNVPPPGYNPHVPPPGFGGQQGAPGQGGPPPPLGIRQ</sequence>
<evidence type="ECO:0000259" key="10">
    <source>
        <dbReference type="PROSITE" id="PS50171"/>
    </source>
</evidence>
<evidence type="ECO:0000256" key="1">
    <source>
        <dbReference type="ARBA" id="ARBA00004123"/>
    </source>
</evidence>
<evidence type="ECO:0000256" key="4">
    <source>
        <dbReference type="ARBA" id="ARBA00022833"/>
    </source>
</evidence>
<feature type="region of interest" description="Disordered" evidence="9">
    <location>
        <begin position="91"/>
        <end position="209"/>
    </location>
</feature>
<keyword evidence="3 8" id="KW-0863">Zinc-finger</keyword>
<evidence type="ECO:0000256" key="5">
    <source>
        <dbReference type="ARBA" id="ARBA00022884"/>
    </source>
</evidence>
<comment type="similarity">
    <text evidence="8">Belongs to the U1 small nuclear ribonucleoprotein C family.</text>
</comment>
<name>A0A316U1S6_9BASI</name>
<comment type="subunit">
    <text evidence="8">U1 snRNP is composed of the 7 core Sm proteins B/B', D1, D2, D3, E, F and G that assemble in a heptameric protein ring on the Sm site of the small nuclear RNA to form the core snRNP, and at least 3 U1 snRNP-specific proteins U1-70K, U1-A and U1-C. U1-C interacts with U1 snRNA and the 5' splice-site region of the pre-mRNA.</text>
</comment>
<dbReference type="InterPro" id="IPR003604">
    <property type="entry name" value="Matrin/U1-like-C_Znf_C2H2"/>
</dbReference>
<dbReference type="STRING" id="1684307.A0A316U1S6"/>
<keyword evidence="7 8" id="KW-0687">Ribonucleoprotein</keyword>
<dbReference type="Gene3D" id="3.30.160.60">
    <property type="entry name" value="Classic Zinc Finger"/>
    <property type="match status" value="1"/>
</dbReference>
<evidence type="ECO:0000256" key="3">
    <source>
        <dbReference type="ARBA" id="ARBA00022771"/>
    </source>
</evidence>
<comment type="subcellular location">
    <subcellularLocation>
        <location evidence="1 8">Nucleus</location>
    </subcellularLocation>
</comment>
<dbReference type="PROSITE" id="PS50171">
    <property type="entry name" value="ZF_MATRIN"/>
    <property type="match status" value="1"/>
</dbReference>
<reference evidence="11 12" key="1">
    <citation type="journal article" date="2018" name="Mol. Biol. Evol.">
        <title>Broad Genomic Sampling Reveals a Smut Pathogenic Ancestry of the Fungal Clade Ustilaginomycotina.</title>
        <authorList>
            <person name="Kijpornyongpan T."/>
            <person name="Mondo S.J."/>
            <person name="Barry K."/>
            <person name="Sandor L."/>
            <person name="Lee J."/>
            <person name="Lipzen A."/>
            <person name="Pangilinan J."/>
            <person name="LaButti K."/>
            <person name="Hainaut M."/>
            <person name="Henrissat B."/>
            <person name="Grigoriev I.V."/>
            <person name="Spatafora J.W."/>
            <person name="Aime M.C."/>
        </authorList>
    </citation>
    <scope>NUCLEOTIDE SEQUENCE [LARGE SCALE GENOMIC DNA]</scope>
    <source>
        <strain evidence="11 12">MCA 4718</strain>
    </source>
</reference>
<evidence type="ECO:0000256" key="7">
    <source>
        <dbReference type="ARBA" id="ARBA00023274"/>
    </source>
</evidence>
<dbReference type="RefSeq" id="XP_025346479.1">
    <property type="nucleotide sequence ID" value="XM_025493051.1"/>
</dbReference>
<dbReference type="GO" id="GO:0003729">
    <property type="term" value="F:mRNA binding"/>
    <property type="evidence" value="ECO:0007669"/>
    <property type="project" value="UniProtKB-UniRule"/>
</dbReference>